<keyword evidence="2" id="KW-1185">Reference proteome</keyword>
<reference evidence="1" key="2">
    <citation type="submission" date="2023-01" db="EMBL/GenBank/DDBJ databases">
        <title>Draft genome sequence of Sulfitobacter pacificus strain NBRC 109915.</title>
        <authorList>
            <person name="Sun Q."/>
            <person name="Mori K."/>
        </authorList>
    </citation>
    <scope>NUCLEOTIDE SEQUENCE</scope>
    <source>
        <strain evidence="1">NBRC 109915</strain>
    </source>
</reference>
<protein>
    <recommendedName>
        <fullName evidence="3">Dihydroorotate dehydrogenase</fullName>
    </recommendedName>
</protein>
<dbReference type="RefSeq" id="WP_284370755.1">
    <property type="nucleotide sequence ID" value="NZ_BSNL01000001.1"/>
</dbReference>
<sequence>MMDENVNDTELEALFQQARATAPQMPDGLLARVLSDAETMQPAPPRRGWQAVFSALGGLPGMGGLITASCLGFWLGVAPPTGLPDLAGTVLGIENTLEADINVSTLTAFGWDIEES</sequence>
<gene>
    <name evidence="1" type="ORF">GCM10007927_07750</name>
</gene>
<evidence type="ECO:0000313" key="2">
    <source>
        <dbReference type="Proteomes" id="UP001161388"/>
    </source>
</evidence>
<evidence type="ECO:0008006" key="3">
    <source>
        <dbReference type="Google" id="ProtNLM"/>
    </source>
</evidence>
<dbReference type="Proteomes" id="UP001161388">
    <property type="component" value="Unassembled WGS sequence"/>
</dbReference>
<proteinExistence type="predicted"/>
<name>A0ABQ5VFX3_9RHOB</name>
<accession>A0ABQ5VFX3</accession>
<comment type="caution">
    <text evidence="1">The sequence shown here is derived from an EMBL/GenBank/DDBJ whole genome shotgun (WGS) entry which is preliminary data.</text>
</comment>
<evidence type="ECO:0000313" key="1">
    <source>
        <dbReference type="EMBL" id="GLQ25972.1"/>
    </source>
</evidence>
<dbReference type="EMBL" id="BSNL01000001">
    <property type="protein sequence ID" value="GLQ25972.1"/>
    <property type="molecule type" value="Genomic_DNA"/>
</dbReference>
<organism evidence="1 2">
    <name type="scientific">Sulfitobacter pacificus</name>
    <dbReference type="NCBI Taxonomy" id="1499314"/>
    <lineage>
        <taxon>Bacteria</taxon>
        <taxon>Pseudomonadati</taxon>
        <taxon>Pseudomonadota</taxon>
        <taxon>Alphaproteobacteria</taxon>
        <taxon>Rhodobacterales</taxon>
        <taxon>Roseobacteraceae</taxon>
        <taxon>Sulfitobacter</taxon>
    </lineage>
</organism>
<reference evidence="1" key="1">
    <citation type="journal article" date="2014" name="Int. J. Syst. Evol. Microbiol.">
        <title>Complete genome of a new Firmicutes species belonging to the dominant human colonic microbiota ('Ruminococcus bicirculans') reveals two chromosomes and a selective capacity to utilize plant glucans.</title>
        <authorList>
            <consortium name="NISC Comparative Sequencing Program"/>
            <person name="Wegmann U."/>
            <person name="Louis P."/>
            <person name="Goesmann A."/>
            <person name="Henrissat B."/>
            <person name="Duncan S.H."/>
            <person name="Flint H.J."/>
        </authorList>
    </citation>
    <scope>NUCLEOTIDE SEQUENCE</scope>
    <source>
        <strain evidence="1">NBRC 109915</strain>
    </source>
</reference>